<feature type="transmembrane region" description="Helical" evidence="1">
    <location>
        <begin position="104"/>
        <end position="126"/>
    </location>
</feature>
<dbReference type="STRING" id="86166.TAGGR_1162"/>
<name>A0A0U9HTX2_9BACT</name>
<comment type="caution">
    <text evidence="2">The sequence shown here is derived from an EMBL/GenBank/DDBJ whole genome shotgun (WGS) entry which is preliminary data.</text>
</comment>
<protein>
    <recommendedName>
        <fullName evidence="4">Exopolysaccharide Pel transporter PelG</fullName>
    </recommendedName>
</protein>
<feature type="transmembrane region" description="Helical" evidence="1">
    <location>
        <begin position="187"/>
        <end position="211"/>
    </location>
</feature>
<feature type="transmembrane region" description="Helical" evidence="1">
    <location>
        <begin position="132"/>
        <end position="151"/>
    </location>
</feature>
<gene>
    <name evidence="2" type="ORF">TAGGR_1162</name>
</gene>
<feature type="transmembrane region" description="Helical" evidence="1">
    <location>
        <begin position="60"/>
        <end position="84"/>
    </location>
</feature>
<feature type="transmembrane region" description="Helical" evidence="1">
    <location>
        <begin position="163"/>
        <end position="181"/>
    </location>
</feature>
<evidence type="ECO:0000256" key="1">
    <source>
        <dbReference type="SAM" id="Phobius"/>
    </source>
</evidence>
<feature type="transmembrane region" description="Helical" evidence="1">
    <location>
        <begin position="369"/>
        <end position="389"/>
    </location>
</feature>
<keyword evidence="1" id="KW-0472">Membrane</keyword>
<feature type="transmembrane region" description="Helical" evidence="1">
    <location>
        <begin position="20"/>
        <end position="48"/>
    </location>
</feature>
<evidence type="ECO:0008006" key="4">
    <source>
        <dbReference type="Google" id="ProtNLM"/>
    </source>
</evidence>
<evidence type="ECO:0000313" key="3">
    <source>
        <dbReference type="Proteomes" id="UP000054976"/>
    </source>
</evidence>
<keyword evidence="1" id="KW-1133">Transmembrane helix</keyword>
<keyword evidence="3" id="KW-1185">Reference proteome</keyword>
<feature type="transmembrane region" description="Helical" evidence="1">
    <location>
        <begin position="422"/>
        <end position="441"/>
    </location>
</feature>
<reference evidence="3" key="1">
    <citation type="submission" date="2016-01" db="EMBL/GenBank/DDBJ databases">
        <title>Draft genome sequence of Thermodesulfovibrio aggregans strain TGE-P1.</title>
        <authorList>
            <person name="Sekiguchi Y."/>
            <person name="Ohashi A."/>
            <person name="Matsuura N."/>
            <person name="Tourlousse M.D."/>
        </authorList>
    </citation>
    <scope>NUCLEOTIDE SEQUENCE [LARGE SCALE GENOMIC DNA]</scope>
    <source>
        <strain evidence="3">TGE-P1</strain>
    </source>
</reference>
<feature type="transmembrane region" description="Helical" evidence="1">
    <location>
        <begin position="273"/>
        <end position="291"/>
    </location>
</feature>
<feature type="transmembrane region" description="Helical" evidence="1">
    <location>
        <begin position="331"/>
        <end position="349"/>
    </location>
</feature>
<dbReference type="Proteomes" id="UP000054976">
    <property type="component" value="Unassembled WGS sequence"/>
</dbReference>
<keyword evidence="1" id="KW-0812">Transmembrane</keyword>
<feature type="transmembrane region" description="Helical" evidence="1">
    <location>
        <begin position="396"/>
        <end position="416"/>
    </location>
</feature>
<feature type="transmembrane region" description="Helical" evidence="1">
    <location>
        <begin position="231"/>
        <end position="253"/>
    </location>
</feature>
<accession>A0A0U9HTX2</accession>
<proteinExistence type="predicted"/>
<evidence type="ECO:0000313" key="2">
    <source>
        <dbReference type="EMBL" id="GAQ93997.1"/>
    </source>
</evidence>
<sequence length="457" mass="53235">MAGISIQLKKFLEKRSLIGLVTATAYSAVLSSGNWIIAVVSVFFFSLLTNKFVKEPNTTLIYQIYITYTVAISLILSGPLQLMFTRYVADRLFEKQIDRVLPNYFGALAICMGYSFVISLFISFYFFESLPFYYHIIFSFTISTLSGVWLSNALLSGLKSYRYIIFSFCFCYLLIGVLLFFTSRFGIIWTFISFYTGQVLLLFLLVTRIILDYSTDRLFEFDFLSKRKSYYSLGVAGFFYNLGIWSDKFIFWFNPFTGNQVFGNLRTSVLYDIPIILAYISLIPGIAIFFMKVEIEFAESYDNYYRAVRDWGRLDDLYRLGNKMIENVRTTFYDTLRVQGIWSVLIFFFEEKIFYFLKLPSLYIPLFNILLTGALLQLSFMVVFAFLSYFDKRRQIALISIIFCTGNIILSILTQFLGPYYYGYGFALSLLIATTTGILFLRRFLDDIHYRTFVSIV</sequence>
<dbReference type="EMBL" id="BCNO01000001">
    <property type="protein sequence ID" value="GAQ93997.1"/>
    <property type="molecule type" value="Genomic_DNA"/>
</dbReference>
<dbReference type="AlphaFoldDB" id="A0A0U9HTX2"/>
<organism evidence="2 3">
    <name type="scientific">Thermodesulfovibrio aggregans</name>
    <dbReference type="NCBI Taxonomy" id="86166"/>
    <lineage>
        <taxon>Bacteria</taxon>
        <taxon>Pseudomonadati</taxon>
        <taxon>Nitrospirota</taxon>
        <taxon>Thermodesulfovibrionia</taxon>
        <taxon>Thermodesulfovibrionales</taxon>
        <taxon>Thermodesulfovibrionaceae</taxon>
        <taxon>Thermodesulfovibrio</taxon>
    </lineage>
</organism>
<dbReference type="Pfam" id="PF16933">
    <property type="entry name" value="PelG"/>
    <property type="match status" value="1"/>
</dbReference>
<dbReference type="InterPro" id="IPR031617">
    <property type="entry name" value="PelG"/>
</dbReference>